<accession>A0AA37STL7</accession>
<dbReference type="EMBL" id="BSOH01000027">
    <property type="protein sequence ID" value="GLR19384.1"/>
    <property type="molecule type" value="Genomic_DNA"/>
</dbReference>
<evidence type="ECO:0000313" key="1">
    <source>
        <dbReference type="EMBL" id="GLR19384.1"/>
    </source>
</evidence>
<dbReference type="Proteomes" id="UP001156666">
    <property type="component" value="Unassembled WGS sequence"/>
</dbReference>
<reference evidence="1" key="1">
    <citation type="journal article" date="2014" name="Int. J. Syst. Evol. Microbiol.">
        <title>Complete genome sequence of Corynebacterium casei LMG S-19264T (=DSM 44701T), isolated from a smear-ripened cheese.</title>
        <authorList>
            <consortium name="US DOE Joint Genome Institute (JGI-PGF)"/>
            <person name="Walter F."/>
            <person name="Albersmeier A."/>
            <person name="Kalinowski J."/>
            <person name="Ruckert C."/>
        </authorList>
    </citation>
    <scope>NUCLEOTIDE SEQUENCE</scope>
    <source>
        <strain evidence="1">NBRC 108769</strain>
    </source>
</reference>
<dbReference type="AlphaFoldDB" id="A0AA37STL7"/>
<evidence type="ECO:0000313" key="2">
    <source>
        <dbReference type="Proteomes" id="UP001156666"/>
    </source>
</evidence>
<protein>
    <submittedName>
        <fullName evidence="1">Uncharacterized protein</fullName>
    </submittedName>
</protein>
<sequence length="72" mass="8216">MPNMSLLSCFRRLLLDGFILGNVTTYVNFIACIEMETYQVVILLKQMSNAVISNCNMKNSECTLPFEKPYSI</sequence>
<keyword evidence="2" id="KW-1185">Reference proteome</keyword>
<gene>
    <name evidence="1" type="ORF">GCM10007940_40000</name>
</gene>
<comment type="caution">
    <text evidence="1">The sequence shown here is derived from an EMBL/GenBank/DDBJ whole genome shotgun (WGS) entry which is preliminary data.</text>
</comment>
<organism evidence="1 2">
    <name type="scientific">Portibacter lacus</name>
    <dbReference type="NCBI Taxonomy" id="1099794"/>
    <lineage>
        <taxon>Bacteria</taxon>
        <taxon>Pseudomonadati</taxon>
        <taxon>Bacteroidota</taxon>
        <taxon>Saprospiria</taxon>
        <taxon>Saprospirales</taxon>
        <taxon>Haliscomenobacteraceae</taxon>
        <taxon>Portibacter</taxon>
    </lineage>
</organism>
<name>A0AA37STL7_9BACT</name>
<proteinExistence type="predicted"/>
<reference evidence="1" key="2">
    <citation type="submission" date="2023-01" db="EMBL/GenBank/DDBJ databases">
        <title>Draft genome sequence of Portibacter lacus strain NBRC 108769.</title>
        <authorList>
            <person name="Sun Q."/>
            <person name="Mori K."/>
        </authorList>
    </citation>
    <scope>NUCLEOTIDE SEQUENCE</scope>
    <source>
        <strain evidence="1">NBRC 108769</strain>
    </source>
</reference>